<dbReference type="GO" id="GO:0005576">
    <property type="term" value="C:extracellular region"/>
    <property type="evidence" value="ECO:0007669"/>
    <property type="project" value="UniProtKB-SubCell"/>
</dbReference>
<dbReference type="Gene3D" id="3.40.50.200">
    <property type="entry name" value="Peptidase S8/S53 domain"/>
    <property type="match status" value="1"/>
</dbReference>
<dbReference type="AlphaFoldDB" id="A0AAN9JB05"/>
<dbReference type="FunFam" id="3.30.70.80:FF:000002">
    <property type="entry name" value="Subtilisin-like protease SBT5.3"/>
    <property type="match status" value="1"/>
</dbReference>
<dbReference type="GO" id="GO:0009610">
    <property type="term" value="P:response to symbiotic fungus"/>
    <property type="evidence" value="ECO:0007669"/>
    <property type="project" value="UniProtKB-ARBA"/>
</dbReference>
<dbReference type="InterPro" id="IPR010259">
    <property type="entry name" value="S8pro/Inhibitor_I9"/>
</dbReference>
<evidence type="ECO:0000313" key="13">
    <source>
        <dbReference type="EMBL" id="KAK7294974.1"/>
    </source>
</evidence>
<feature type="domain" description="Subtilisin-like protease fibronectin type-III" evidence="12">
    <location>
        <begin position="694"/>
        <end position="792"/>
    </location>
</feature>
<gene>
    <name evidence="13" type="ORF">RJT34_17875</name>
</gene>
<dbReference type="CDD" id="cd04852">
    <property type="entry name" value="Peptidases_S8_3"/>
    <property type="match status" value="1"/>
</dbReference>
<evidence type="ECO:0000259" key="11">
    <source>
        <dbReference type="Pfam" id="PF05922"/>
    </source>
</evidence>
<evidence type="ECO:0000259" key="12">
    <source>
        <dbReference type="Pfam" id="PF17766"/>
    </source>
</evidence>
<dbReference type="InterPro" id="IPR023828">
    <property type="entry name" value="Peptidase_S8_Ser-AS"/>
</dbReference>
<dbReference type="InterPro" id="IPR045051">
    <property type="entry name" value="SBT"/>
</dbReference>
<evidence type="ECO:0000256" key="4">
    <source>
        <dbReference type="ARBA" id="ARBA00022670"/>
    </source>
</evidence>
<dbReference type="Proteomes" id="UP001359559">
    <property type="component" value="Unassembled WGS sequence"/>
</dbReference>
<dbReference type="Pfam" id="PF05922">
    <property type="entry name" value="Inhibitor_I9"/>
    <property type="match status" value="1"/>
</dbReference>
<dbReference type="EMBL" id="JAYKXN010000004">
    <property type="protein sequence ID" value="KAK7294974.1"/>
    <property type="molecule type" value="Genomic_DNA"/>
</dbReference>
<keyword evidence="6 9" id="KW-0378">Hydrolase</keyword>
<keyword evidence="7 9" id="KW-0720">Serine protease</keyword>
<feature type="active site" description="Charge relay system" evidence="8 9">
    <location>
        <position position="586"/>
    </location>
</feature>
<dbReference type="PRINTS" id="PR00723">
    <property type="entry name" value="SUBTILISIN"/>
</dbReference>
<name>A0AAN9JB05_CLITE</name>
<dbReference type="PROSITE" id="PS51892">
    <property type="entry name" value="SUBTILASE"/>
    <property type="match status" value="1"/>
</dbReference>
<dbReference type="CDD" id="cd02120">
    <property type="entry name" value="PA_subtilisin_like"/>
    <property type="match status" value="1"/>
</dbReference>
<feature type="domain" description="Inhibitor I9" evidence="11">
    <location>
        <begin position="88"/>
        <end position="165"/>
    </location>
</feature>
<comment type="subcellular location">
    <subcellularLocation>
        <location evidence="1">Secreted</location>
    </subcellularLocation>
</comment>
<comment type="caution">
    <text evidence="13">The sequence shown here is derived from an EMBL/GenBank/DDBJ whole genome shotgun (WGS) entry which is preliminary data.</text>
</comment>
<dbReference type="InterPro" id="IPR036852">
    <property type="entry name" value="Peptidase_S8/S53_dom_sf"/>
</dbReference>
<dbReference type="Gene3D" id="3.30.70.80">
    <property type="entry name" value="Peptidase S8 propeptide/proteinase inhibitor I9"/>
    <property type="match status" value="1"/>
</dbReference>
<keyword evidence="4 9" id="KW-0645">Protease</keyword>
<accession>A0AAN9JB05</accession>
<evidence type="ECO:0000256" key="5">
    <source>
        <dbReference type="ARBA" id="ARBA00022729"/>
    </source>
</evidence>
<dbReference type="Gene3D" id="3.50.30.30">
    <property type="match status" value="1"/>
</dbReference>
<evidence type="ECO:0000256" key="7">
    <source>
        <dbReference type="ARBA" id="ARBA00022825"/>
    </source>
</evidence>
<organism evidence="13 14">
    <name type="scientific">Clitoria ternatea</name>
    <name type="common">Butterfly pea</name>
    <dbReference type="NCBI Taxonomy" id="43366"/>
    <lineage>
        <taxon>Eukaryota</taxon>
        <taxon>Viridiplantae</taxon>
        <taxon>Streptophyta</taxon>
        <taxon>Embryophyta</taxon>
        <taxon>Tracheophyta</taxon>
        <taxon>Spermatophyta</taxon>
        <taxon>Magnoliopsida</taxon>
        <taxon>eudicotyledons</taxon>
        <taxon>Gunneridae</taxon>
        <taxon>Pentapetalae</taxon>
        <taxon>rosids</taxon>
        <taxon>fabids</taxon>
        <taxon>Fabales</taxon>
        <taxon>Fabaceae</taxon>
        <taxon>Papilionoideae</taxon>
        <taxon>50 kb inversion clade</taxon>
        <taxon>NPAAA clade</taxon>
        <taxon>indigoferoid/millettioid clade</taxon>
        <taxon>Phaseoleae</taxon>
        <taxon>Clitoria</taxon>
    </lineage>
</organism>
<dbReference type="InterPro" id="IPR034197">
    <property type="entry name" value="Peptidases_S8_3"/>
</dbReference>
<evidence type="ECO:0000259" key="10">
    <source>
        <dbReference type="Pfam" id="PF00082"/>
    </source>
</evidence>
<dbReference type="Pfam" id="PF00082">
    <property type="entry name" value="Peptidase_S8"/>
    <property type="match status" value="1"/>
</dbReference>
<dbReference type="GO" id="GO:0006508">
    <property type="term" value="P:proteolysis"/>
    <property type="evidence" value="ECO:0007669"/>
    <property type="project" value="UniProtKB-KW"/>
</dbReference>
<dbReference type="SUPFAM" id="SSF52743">
    <property type="entry name" value="Subtilisin-like"/>
    <property type="match status" value="1"/>
</dbReference>
<feature type="active site" description="Charge relay system" evidence="8 9">
    <location>
        <position position="260"/>
    </location>
</feature>
<comment type="similarity">
    <text evidence="2 9">Belongs to the peptidase S8 family.</text>
</comment>
<dbReference type="Pfam" id="PF17766">
    <property type="entry name" value="fn3_6"/>
    <property type="match status" value="1"/>
</dbReference>
<evidence type="ECO:0000256" key="3">
    <source>
        <dbReference type="ARBA" id="ARBA00022525"/>
    </source>
</evidence>
<dbReference type="InterPro" id="IPR000209">
    <property type="entry name" value="Peptidase_S8/S53_dom"/>
</dbReference>
<sequence length="795" mass="85735">MSSVLVFRAKWRSGEHRAAESSRNVFQPERRGNPSDAFVMTRSQNPSMLLLTMFSQKLTKSFSLLWLQLLLILLSIASINGAEQENFYIVFLGAQPVSRDIALETHLNVLSSVKGSYLEAKESIVYSYTKSFNAFAAKLSKDEAKKLSTMDEVLLVFQNQYRKLHTTRSWNFIGLPPTAKRRLKLERDIIVALMDTGITPESKSFKDNGFGPPPAKWKGTCGHYANFSGCNNKIIGAKYFKADGNPDPSDILSPIDVDGHGTHTASTAAGNLVSNASLFGLANGTARGAVPSARLAIYKVCWSSSGCADMDILAGFDAAIHDGVDVISISIGGGSPSYVDDSISLGAFHAMRKSIITVASAGNDGPGMGTVTNTAPWIVTVAASGIDRAFKSTIQLGDGKNVSGIGVNCFNPKQKQYPLVNGTDAAKDPKNKENAGFCYEDSLEPKKIKGKLVYCKLGTWGTEAVVKGIGGIGTLIESEQYPDVAQIFMAPATIVNNGTAETINKYIKSTRSPSAVIYKSHEEQRQAPFIATFSSRGPNSVSQNILKPDIAAPGIDILASYTLRKSVTGLKGDTQFSEFILLSGTSMACPHVSGVAAYVKSFHPNWTPAAIRSAIVTTAKPMSRRVNNEAEFAFGSGQLNPTRAVSPGLVYDMDDIGYIQFLCHEGYNGSSFSALVGSPINCSSLLPGLGHDAINYPTIQFSLESNKASRLGVFRRRVTNVGPAPTIYNATIRSPKGVVITVKPSSLIFSKTFQKRSFKVVVNATSIARNKIVSGSLIWRSPRYIVRSPIVIYRS</sequence>
<evidence type="ECO:0000256" key="1">
    <source>
        <dbReference type="ARBA" id="ARBA00004613"/>
    </source>
</evidence>
<proteinExistence type="inferred from homology"/>
<dbReference type="GO" id="GO:0004252">
    <property type="term" value="F:serine-type endopeptidase activity"/>
    <property type="evidence" value="ECO:0007669"/>
    <property type="project" value="UniProtKB-UniRule"/>
</dbReference>
<evidence type="ECO:0000256" key="2">
    <source>
        <dbReference type="ARBA" id="ARBA00011073"/>
    </source>
</evidence>
<keyword evidence="5" id="KW-0732">Signal</keyword>
<reference evidence="13 14" key="1">
    <citation type="submission" date="2024-01" db="EMBL/GenBank/DDBJ databases">
        <title>The genomes of 5 underutilized Papilionoideae crops provide insights into root nodulation and disease resistance.</title>
        <authorList>
            <person name="Yuan L."/>
        </authorList>
    </citation>
    <scope>NUCLEOTIDE SEQUENCE [LARGE SCALE GENOMIC DNA]</scope>
    <source>
        <strain evidence="13">LY-2023</strain>
        <tissue evidence="13">Leaf</tissue>
    </source>
</reference>
<evidence type="ECO:0000256" key="9">
    <source>
        <dbReference type="PROSITE-ProRule" id="PRU01240"/>
    </source>
</evidence>
<dbReference type="InterPro" id="IPR015500">
    <property type="entry name" value="Peptidase_S8_subtilisin-rel"/>
</dbReference>
<feature type="active site" description="Charge relay system" evidence="8 9">
    <location>
        <position position="195"/>
    </location>
</feature>
<dbReference type="GO" id="GO:0009609">
    <property type="term" value="P:response to symbiotic bacterium"/>
    <property type="evidence" value="ECO:0007669"/>
    <property type="project" value="UniProtKB-ARBA"/>
</dbReference>
<dbReference type="PROSITE" id="PS00138">
    <property type="entry name" value="SUBTILASE_SER"/>
    <property type="match status" value="1"/>
</dbReference>
<dbReference type="PANTHER" id="PTHR10795">
    <property type="entry name" value="PROPROTEIN CONVERTASE SUBTILISIN/KEXIN"/>
    <property type="match status" value="1"/>
</dbReference>
<protein>
    <submittedName>
        <fullName evidence="13">Uncharacterized protein</fullName>
    </submittedName>
</protein>
<evidence type="ECO:0000313" key="14">
    <source>
        <dbReference type="Proteomes" id="UP001359559"/>
    </source>
</evidence>
<evidence type="ECO:0000256" key="8">
    <source>
        <dbReference type="PIRSR" id="PIRSR615500-1"/>
    </source>
</evidence>
<dbReference type="InterPro" id="IPR041469">
    <property type="entry name" value="Subtilisin-like_FN3"/>
</dbReference>
<evidence type="ECO:0000256" key="6">
    <source>
        <dbReference type="ARBA" id="ARBA00022801"/>
    </source>
</evidence>
<dbReference type="Gene3D" id="2.60.40.2310">
    <property type="match status" value="1"/>
</dbReference>
<dbReference type="InterPro" id="IPR037045">
    <property type="entry name" value="S8pro/Inhibitor_I9_sf"/>
</dbReference>
<keyword evidence="14" id="KW-1185">Reference proteome</keyword>
<keyword evidence="3" id="KW-0964">Secreted</keyword>
<feature type="domain" description="Peptidase S8/S53" evidence="10">
    <location>
        <begin position="187"/>
        <end position="637"/>
    </location>
</feature>
<dbReference type="FunFam" id="3.40.50.200:FF:000006">
    <property type="entry name" value="Subtilisin-like protease SBT1.5"/>
    <property type="match status" value="1"/>
</dbReference>